<dbReference type="PROSITE" id="PS50206">
    <property type="entry name" value="RHODANESE_3"/>
    <property type="match status" value="1"/>
</dbReference>
<accession>A0ABD0KL83</accession>
<organism evidence="3 4">
    <name type="scientific">Batillaria attramentaria</name>
    <dbReference type="NCBI Taxonomy" id="370345"/>
    <lineage>
        <taxon>Eukaryota</taxon>
        <taxon>Metazoa</taxon>
        <taxon>Spiralia</taxon>
        <taxon>Lophotrochozoa</taxon>
        <taxon>Mollusca</taxon>
        <taxon>Gastropoda</taxon>
        <taxon>Caenogastropoda</taxon>
        <taxon>Sorbeoconcha</taxon>
        <taxon>Cerithioidea</taxon>
        <taxon>Batillariidae</taxon>
        <taxon>Batillaria</taxon>
    </lineage>
</organism>
<dbReference type="InterPro" id="IPR020422">
    <property type="entry name" value="TYR_PHOSPHATASE_DUAL_dom"/>
</dbReference>
<protein>
    <submittedName>
        <fullName evidence="3">Uncharacterized protein</fullName>
    </submittedName>
</protein>
<dbReference type="InterPro" id="IPR053272">
    <property type="entry name" value="STY_interacting-like"/>
</dbReference>
<sequence length="321" mass="36636">MANFSEIGRSHPRRHAELTDDELQMIDATVLYNLMQQVTTSFISLLSDPNHLLIIDTRKRIDYEEGHVITAKWARMTASGSIAIPNLELDCKRNVVVYDNTTAGLTDAVAPAVDCGRLLYAMGSRNKVNILKGGYEEFLARYPFLRTHKTFYMPRELDEIKPYPFEILPGLLYIGNWRQGNDPEVLKDLHIKAHICISMEDETLWPGRHPDKLRVKMEDSDETPIFKCFSKTLAFIENRIGRKAQPKQAVLVFDRYGFSLAATVVLAYLMKSKKTDLDSAWQHVKKCMPTLRPNRGFVKHLSTFEVVTLGAKSTDINDPNF</sequence>
<dbReference type="SMART" id="SM00450">
    <property type="entry name" value="RHOD"/>
    <property type="match status" value="1"/>
</dbReference>
<proteinExistence type="predicted"/>
<keyword evidence="4" id="KW-1185">Reference proteome</keyword>
<dbReference type="SMART" id="SM00195">
    <property type="entry name" value="DSPc"/>
    <property type="match status" value="1"/>
</dbReference>
<dbReference type="SUPFAM" id="SSF52799">
    <property type="entry name" value="(Phosphotyrosine protein) phosphatases II"/>
    <property type="match status" value="1"/>
</dbReference>
<dbReference type="InterPro" id="IPR029021">
    <property type="entry name" value="Prot-tyrosine_phosphatase-like"/>
</dbReference>
<feature type="domain" description="Rhodanese" evidence="2">
    <location>
        <begin position="48"/>
        <end position="146"/>
    </location>
</feature>
<dbReference type="Gene3D" id="3.90.190.10">
    <property type="entry name" value="Protein tyrosine phosphatase superfamily"/>
    <property type="match status" value="1"/>
</dbReference>
<gene>
    <name evidence="3" type="ORF">BaRGS_00020866</name>
</gene>
<dbReference type="InterPro" id="IPR036873">
    <property type="entry name" value="Rhodanese-like_dom_sf"/>
</dbReference>
<dbReference type="AlphaFoldDB" id="A0ABD0KL83"/>
<dbReference type="PANTHER" id="PTHR46659:SF1">
    <property type="entry name" value="SERINE_THREONINE_TYROSINE-INTERACTING-LIKE PROTEIN 1"/>
    <property type="match status" value="1"/>
</dbReference>
<name>A0ABD0KL83_9CAEN</name>
<dbReference type="PROSITE" id="PS50054">
    <property type="entry name" value="TYR_PHOSPHATASE_DUAL"/>
    <property type="match status" value="1"/>
</dbReference>
<dbReference type="Pfam" id="PF00581">
    <property type="entry name" value="Rhodanese"/>
    <property type="match status" value="1"/>
</dbReference>
<dbReference type="Proteomes" id="UP001519460">
    <property type="component" value="Unassembled WGS sequence"/>
</dbReference>
<evidence type="ECO:0000259" key="2">
    <source>
        <dbReference type="PROSITE" id="PS50206"/>
    </source>
</evidence>
<evidence type="ECO:0000313" key="4">
    <source>
        <dbReference type="Proteomes" id="UP001519460"/>
    </source>
</evidence>
<dbReference type="SUPFAM" id="SSF52821">
    <property type="entry name" value="Rhodanese/Cell cycle control phosphatase"/>
    <property type="match status" value="1"/>
</dbReference>
<feature type="domain" description="Tyrosine-protein phosphatase" evidence="1">
    <location>
        <begin position="163"/>
        <end position="310"/>
    </location>
</feature>
<dbReference type="InterPro" id="IPR001763">
    <property type="entry name" value="Rhodanese-like_dom"/>
</dbReference>
<evidence type="ECO:0000313" key="3">
    <source>
        <dbReference type="EMBL" id="KAK7487965.1"/>
    </source>
</evidence>
<dbReference type="EMBL" id="JACVVK020000157">
    <property type="protein sequence ID" value="KAK7487965.1"/>
    <property type="molecule type" value="Genomic_DNA"/>
</dbReference>
<reference evidence="3 4" key="1">
    <citation type="journal article" date="2023" name="Sci. Data">
        <title>Genome assembly of the Korean intertidal mud-creeper Batillaria attramentaria.</title>
        <authorList>
            <person name="Patra A.K."/>
            <person name="Ho P.T."/>
            <person name="Jun S."/>
            <person name="Lee S.J."/>
            <person name="Kim Y."/>
            <person name="Won Y.J."/>
        </authorList>
    </citation>
    <scope>NUCLEOTIDE SEQUENCE [LARGE SCALE GENOMIC DNA]</scope>
    <source>
        <strain evidence="3">Wonlab-2016</strain>
    </source>
</reference>
<dbReference type="Gene3D" id="3.40.250.10">
    <property type="entry name" value="Rhodanese-like domain"/>
    <property type="match status" value="1"/>
</dbReference>
<comment type="caution">
    <text evidence="3">The sequence shown here is derived from an EMBL/GenBank/DDBJ whole genome shotgun (WGS) entry which is preliminary data.</text>
</comment>
<dbReference type="Pfam" id="PF00782">
    <property type="entry name" value="DSPc"/>
    <property type="match status" value="1"/>
</dbReference>
<evidence type="ECO:0000259" key="1">
    <source>
        <dbReference type="PROSITE" id="PS50054"/>
    </source>
</evidence>
<dbReference type="PANTHER" id="PTHR46659">
    <property type="entry name" value="SERINE/THREONINE/TYROSINE-INTERACTING-LIKE PROTEIN 1"/>
    <property type="match status" value="1"/>
</dbReference>
<dbReference type="InterPro" id="IPR000340">
    <property type="entry name" value="Dual-sp_phosphatase_cat-dom"/>
</dbReference>